<organism evidence="2 3">
    <name type="scientific">Priapulus caudatus</name>
    <name type="common">Priapulid worm</name>
    <dbReference type="NCBI Taxonomy" id="37621"/>
    <lineage>
        <taxon>Eukaryota</taxon>
        <taxon>Metazoa</taxon>
        <taxon>Ecdysozoa</taxon>
        <taxon>Scalidophora</taxon>
        <taxon>Priapulida</taxon>
        <taxon>Priapulimorpha</taxon>
        <taxon>Priapulimorphida</taxon>
        <taxon>Priapulidae</taxon>
        <taxon>Priapulus</taxon>
    </lineage>
</organism>
<sequence>MAFYVYTFAAAIVLLVTVEAQFNLKFPDCKALAEATATSGERCSTSRLWSRCTEVDAVLECTPECPPNVFKECHDGGRTGMYLVTVHTRANCKCILNGNEILVPGFRTPYGGRPPRMCNPANCNCPPDATIVQEILCPFIGMNKTV</sequence>
<feature type="signal peptide" evidence="1">
    <location>
        <begin position="1"/>
        <end position="20"/>
    </location>
</feature>
<dbReference type="RefSeq" id="XP_014675651.1">
    <property type="nucleotide sequence ID" value="XM_014820165.1"/>
</dbReference>
<protein>
    <submittedName>
        <fullName evidence="3">Uncharacterized protein LOC106815668</fullName>
    </submittedName>
</protein>
<feature type="chain" id="PRO_5045154507" evidence="1">
    <location>
        <begin position="21"/>
        <end position="146"/>
    </location>
</feature>
<dbReference type="GeneID" id="106815668"/>
<dbReference type="Proteomes" id="UP000695022">
    <property type="component" value="Unplaced"/>
</dbReference>
<keyword evidence="1" id="KW-0732">Signal</keyword>
<accession>A0ABM1ETY0</accession>
<evidence type="ECO:0000313" key="2">
    <source>
        <dbReference type="Proteomes" id="UP000695022"/>
    </source>
</evidence>
<evidence type="ECO:0000256" key="1">
    <source>
        <dbReference type="SAM" id="SignalP"/>
    </source>
</evidence>
<name>A0ABM1ETY0_PRICU</name>
<gene>
    <name evidence="3" type="primary">LOC106815668</name>
</gene>
<evidence type="ECO:0000313" key="3">
    <source>
        <dbReference type="RefSeq" id="XP_014675651.1"/>
    </source>
</evidence>
<reference evidence="3" key="1">
    <citation type="submission" date="2025-08" db="UniProtKB">
        <authorList>
            <consortium name="RefSeq"/>
        </authorList>
    </citation>
    <scope>IDENTIFICATION</scope>
</reference>
<proteinExistence type="predicted"/>
<keyword evidence="2" id="KW-1185">Reference proteome</keyword>